<dbReference type="AlphaFoldDB" id="A0A0W7WZR4"/>
<proteinExistence type="predicted"/>
<evidence type="ECO:0000313" key="3">
    <source>
        <dbReference type="Proteomes" id="UP000054804"/>
    </source>
</evidence>
<reference evidence="2 3" key="1">
    <citation type="submission" date="2015-12" db="EMBL/GenBank/DDBJ databases">
        <title>Draft genome sequence of Streptomyces silvensis ATCC 53525, a producer of novel hormone antagonists.</title>
        <authorList>
            <person name="Johnston C.W."/>
            <person name="Li Y."/>
            <person name="Magarvey N.A."/>
        </authorList>
    </citation>
    <scope>NUCLEOTIDE SEQUENCE [LARGE SCALE GENOMIC DNA]</scope>
    <source>
        <strain evidence="2 3">ATCC 53525</strain>
    </source>
</reference>
<accession>A0A0W7WZR4</accession>
<evidence type="ECO:0000313" key="2">
    <source>
        <dbReference type="EMBL" id="KUF16065.1"/>
    </source>
</evidence>
<feature type="region of interest" description="Disordered" evidence="1">
    <location>
        <begin position="1"/>
        <end position="50"/>
    </location>
</feature>
<comment type="caution">
    <text evidence="2">The sequence shown here is derived from an EMBL/GenBank/DDBJ whole genome shotgun (WGS) entry which is preliminary data.</text>
</comment>
<name>A0A0W7WZR4_9ACTN</name>
<protein>
    <submittedName>
        <fullName evidence="2">ATP/GTP-binding protein</fullName>
    </submittedName>
</protein>
<dbReference type="EMBL" id="LOCL01000039">
    <property type="protein sequence ID" value="KUF16065.1"/>
    <property type="molecule type" value="Genomic_DNA"/>
</dbReference>
<keyword evidence="3" id="KW-1185">Reference proteome</keyword>
<dbReference type="STRING" id="1765722.AT728_16980"/>
<sequence length="121" mass="13388">MSPRRNRPKGAGDPRPGQGGRAAGAADDDAPGSSGRYGGFQRAEHWQGEEWSVRHVAGASTAGKTYRCPGCDQEIPSRLAHVVAWAEHSGVDERRHWHTACWNAKDRRTSRVQRSRNAPRY</sequence>
<dbReference type="OrthoDB" id="3381577at2"/>
<dbReference type="Proteomes" id="UP000054804">
    <property type="component" value="Unassembled WGS sequence"/>
</dbReference>
<dbReference type="RefSeq" id="WP_058849553.1">
    <property type="nucleotide sequence ID" value="NZ_LOCL01000039.1"/>
</dbReference>
<gene>
    <name evidence="2" type="ORF">AT728_16980</name>
</gene>
<organism evidence="2 3">
    <name type="scientific">Streptomyces silvensis</name>
    <dbReference type="NCBI Taxonomy" id="1765722"/>
    <lineage>
        <taxon>Bacteria</taxon>
        <taxon>Bacillati</taxon>
        <taxon>Actinomycetota</taxon>
        <taxon>Actinomycetes</taxon>
        <taxon>Kitasatosporales</taxon>
        <taxon>Streptomycetaceae</taxon>
        <taxon>Streptomyces</taxon>
    </lineage>
</organism>
<evidence type="ECO:0000256" key="1">
    <source>
        <dbReference type="SAM" id="MobiDB-lite"/>
    </source>
</evidence>